<name>A0ABR7ER06_9FIRM</name>
<accession>A0ABR7ER06</accession>
<sequence>MNQKTTSEYQEVISMEEYLDKRKRQKKNAPENSSKMETTIPVNVAWAFAEMYI</sequence>
<dbReference type="Proteomes" id="UP000647235">
    <property type="component" value="Unassembled WGS sequence"/>
</dbReference>
<dbReference type="EMBL" id="JACOOY010000001">
    <property type="protein sequence ID" value="MBC5663781.1"/>
    <property type="molecule type" value="Genomic_DNA"/>
</dbReference>
<evidence type="ECO:0000313" key="2">
    <source>
        <dbReference type="Proteomes" id="UP000647235"/>
    </source>
</evidence>
<evidence type="ECO:0000313" key="1">
    <source>
        <dbReference type="EMBL" id="MBC5663781.1"/>
    </source>
</evidence>
<keyword evidence="2" id="KW-1185">Reference proteome</keyword>
<dbReference type="RefSeq" id="WP_021861055.1">
    <property type="nucleotide sequence ID" value="NZ_JACOOY010000001.1"/>
</dbReference>
<organism evidence="1 2">
    <name type="scientific">Dorea hominis</name>
    <dbReference type="NCBI Taxonomy" id="2763040"/>
    <lineage>
        <taxon>Bacteria</taxon>
        <taxon>Bacillati</taxon>
        <taxon>Bacillota</taxon>
        <taxon>Clostridia</taxon>
        <taxon>Lachnospirales</taxon>
        <taxon>Lachnospiraceae</taxon>
        <taxon>Dorea</taxon>
    </lineage>
</organism>
<reference evidence="1 2" key="1">
    <citation type="submission" date="2020-08" db="EMBL/GenBank/DDBJ databases">
        <title>Genome public.</title>
        <authorList>
            <person name="Liu C."/>
            <person name="Sun Q."/>
        </authorList>
    </citation>
    <scope>NUCLEOTIDE SEQUENCE [LARGE SCALE GENOMIC DNA]</scope>
    <source>
        <strain evidence="1 2">NSJ-36</strain>
    </source>
</reference>
<gene>
    <name evidence="1" type="ORF">H8S07_00565</name>
</gene>
<protein>
    <submittedName>
        <fullName evidence="1">Uncharacterized protein</fullName>
    </submittedName>
</protein>
<proteinExistence type="predicted"/>
<comment type="caution">
    <text evidence="1">The sequence shown here is derived from an EMBL/GenBank/DDBJ whole genome shotgun (WGS) entry which is preliminary data.</text>
</comment>